<comment type="caution">
    <text evidence="5">The sequence shown here is derived from an EMBL/GenBank/DDBJ whole genome shotgun (WGS) entry which is preliminary data.</text>
</comment>
<dbReference type="Gene3D" id="3.40.50.150">
    <property type="entry name" value="Vaccinia Virus protein VP39"/>
    <property type="match status" value="1"/>
</dbReference>
<dbReference type="GO" id="GO:0008757">
    <property type="term" value="F:S-adenosylmethionine-dependent methyltransferase activity"/>
    <property type="evidence" value="ECO:0007669"/>
    <property type="project" value="InterPro"/>
</dbReference>
<evidence type="ECO:0000259" key="4">
    <source>
        <dbReference type="Pfam" id="PF08241"/>
    </source>
</evidence>
<dbReference type="GO" id="GO:0032259">
    <property type="term" value="P:methylation"/>
    <property type="evidence" value="ECO:0007669"/>
    <property type="project" value="UniProtKB-KW"/>
</dbReference>
<proteinExistence type="predicted"/>
<organism evidence="5 6">
    <name type="scientific">Mongoliitalea lutea</name>
    <dbReference type="NCBI Taxonomy" id="849756"/>
    <lineage>
        <taxon>Bacteria</taxon>
        <taxon>Pseudomonadati</taxon>
        <taxon>Bacteroidota</taxon>
        <taxon>Cytophagia</taxon>
        <taxon>Cytophagales</taxon>
        <taxon>Cyclobacteriaceae</taxon>
        <taxon>Mongoliitalea</taxon>
    </lineage>
</organism>
<keyword evidence="1" id="KW-0489">Methyltransferase</keyword>
<dbReference type="PANTHER" id="PTHR43464:SF19">
    <property type="entry name" value="UBIQUINONE BIOSYNTHESIS O-METHYLTRANSFERASE, MITOCHONDRIAL"/>
    <property type="match status" value="1"/>
</dbReference>
<dbReference type="PANTHER" id="PTHR43464">
    <property type="entry name" value="METHYLTRANSFERASE"/>
    <property type="match status" value="1"/>
</dbReference>
<keyword evidence="2" id="KW-0808">Transferase</keyword>
<dbReference type="EMBL" id="BMYF01000004">
    <property type="protein sequence ID" value="GHB29852.1"/>
    <property type="molecule type" value="Genomic_DNA"/>
</dbReference>
<sequence length="209" mass="23455">MGIEDLNKLIGTIDIYLLDQILKGRFTKDMNILDVGCGEGRNTIYFLREGYKIFGIDPNPIAIQMARIYAKTIQPSYDLLRFQEGNAQEIPFHEAAFDAVISSAVLHFAQSEEEFIQMFAEHVRILKPGGVFFLRMCTDAGGILANAPHLGDGVYVLPDGSERFILKESLLNSLLEKFPLSYLEPPKSVLVHGQRAMGVFVLEKGYRLI</sequence>
<dbReference type="InterPro" id="IPR013216">
    <property type="entry name" value="Methyltransf_11"/>
</dbReference>
<feature type="domain" description="Methyltransferase type 11" evidence="4">
    <location>
        <begin position="33"/>
        <end position="134"/>
    </location>
</feature>
<evidence type="ECO:0000256" key="1">
    <source>
        <dbReference type="ARBA" id="ARBA00022603"/>
    </source>
</evidence>
<dbReference type="CDD" id="cd02440">
    <property type="entry name" value="AdoMet_MTases"/>
    <property type="match status" value="1"/>
</dbReference>
<gene>
    <name evidence="5" type="ORF">GCM10008106_08370</name>
</gene>
<keyword evidence="3" id="KW-0949">S-adenosyl-L-methionine</keyword>
<evidence type="ECO:0000256" key="2">
    <source>
        <dbReference type="ARBA" id="ARBA00022679"/>
    </source>
</evidence>
<evidence type="ECO:0000313" key="6">
    <source>
        <dbReference type="Proteomes" id="UP000642809"/>
    </source>
</evidence>
<reference evidence="5" key="1">
    <citation type="journal article" date="2014" name="Int. J. Syst. Evol. Microbiol.">
        <title>Complete genome sequence of Corynebacterium casei LMG S-19264T (=DSM 44701T), isolated from a smear-ripened cheese.</title>
        <authorList>
            <consortium name="US DOE Joint Genome Institute (JGI-PGF)"/>
            <person name="Walter F."/>
            <person name="Albersmeier A."/>
            <person name="Kalinowski J."/>
            <person name="Ruckert C."/>
        </authorList>
    </citation>
    <scope>NUCLEOTIDE SEQUENCE</scope>
    <source>
        <strain evidence="5">KCTC 23224</strain>
    </source>
</reference>
<evidence type="ECO:0000256" key="3">
    <source>
        <dbReference type="ARBA" id="ARBA00022691"/>
    </source>
</evidence>
<protein>
    <recommendedName>
        <fullName evidence="4">Methyltransferase type 11 domain-containing protein</fullName>
    </recommendedName>
</protein>
<dbReference type="Pfam" id="PF08241">
    <property type="entry name" value="Methyltransf_11"/>
    <property type="match status" value="1"/>
</dbReference>
<dbReference type="Proteomes" id="UP000642809">
    <property type="component" value="Unassembled WGS sequence"/>
</dbReference>
<accession>A0A8J3G4E4</accession>
<dbReference type="AlphaFoldDB" id="A0A8J3G4E4"/>
<dbReference type="RefSeq" id="WP_189579214.1">
    <property type="nucleotide sequence ID" value="NZ_BMYF01000004.1"/>
</dbReference>
<dbReference type="InterPro" id="IPR029063">
    <property type="entry name" value="SAM-dependent_MTases_sf"/>
</dbReference>
<keyword evidence="6" id="KW-1185">Reference proteome</keyword>
<dbReference type="SUPFAM" id="SSF53335">
    <property type="entry name" value="S-adenosyl-L-methionine-dependent methyltransferases"/>
    <property type="match status" value="1"/>
</dbReference>
<name>A0A8J3G4E4_9BACT</name>
<reference evidence="5" key="2">
    <citation type="submission" date="2020-09" db="EMBL/GenBank/DDBJ databases">
        <authorList>
            <person name="Sun Q."/>
            <person name="Kim S."/>
        </authorList>
    </citation>
    <scope>NUCLEOTIDE SEQUENCE</scope>
    <source>
        <strain evidence="5">KCTC 23224</strain>
    </source>
</reference>
<evidence type="ECO:0000313" key="5">
    <source>
        <dbReference type="EMBL" id="GHB29852.1"/>
    </source>
</evidence>